<proteinExistence type="predicted"/>
<name>A0A388L551_CHABU</name>
<dbReference type="InterPro" id="IPR018962">
    <property type="entry name" value="DUF1995"/>
</dbReference>
<accession>A0A388L551</accession>
<feature type="compositionally biased region" description="Gly residues" evidence="1">
    <location>
        <begin position="195"/>
        <end position="204"/>
    </location>
</feature>
<dbReference type="AlphaFoldDB" id="A0A388L551"/>
<dbReference type="EMBL" id="BFEA01000267">
    <property type="protein sequence ID" value="GBG77440.1"/>
    <property type="molecule type" value="Genomic_DNA"/>
</dbReference>
<protein>
    <recommendedName>
        <fullName evidence="2">DUF1995 domain-containing protein</fullName>
    </recommendedName>
</protein>
<evidence type="ECO:0000256" key="1">
    <source>
        <dbReference type="SAM" id="MobiDB-lite"/>
    </source>
</evidence>
<feature type="region of interest" description="Disordered" evidence="1">
    <location>
        <begin position="94"/>
        <end position="123"/>
    </location>
</feature>
<evidence type="ECO:0000313" key="4">
    <source>
        <dbReference type="Proteomes" id="UP000265515"/>
    </source>
</evidence>
<dbReference type="InterPro" id="IPR053021">
    <property type="entry name" value="Chloroplast_ADK"/>
</dbReference>
<gene>
    <name evidence="3" type="ORF">CBR_g23889</name>
</gene>
<dbReference type="PANTHER" id="PTHR35509">
    <property type="entry name" value="DOMAIN PROTEIN, PUTATIVE (DUF1995)-RELATED"/>
    <property type="match status" value="1"/>
</dbReference>
<organism evidence="3 4">
    <name type="scientific">Chara braunii</name>
    <name type="common">Braun's stonewort</name>
    <dbReference type="NCBI Taxonomy" id="69332"/>
    <lineage>
        <taxon>Eukaryota</taxon>
        <taxon>Viridiplantae</taxon>
        <taxon>Streptophyta</taxon>
        <taxon>Charophyceae</taxon>
        <taxon>Charales</taxon>
        <taxon>Characeae</taxon>
        <taxon>Chara</taxon>
    </lineage>
</organism>
<feature type="domain" description="DUF1995" evidence="2">
    <location>
        <begin position="117"/>
        <end position="339"/>
    </location>
</feature>
<dbReference type="OrthoDB" id="8026949at2759"/>
<keyword evidence="4" id="KW-1185">Reference proteome</keyword>
<comment type="caution">
    <text evidence="3">The sequence shown here is derived from an EMBL/GenBank/DDBJ whole genome shotgun (WGS) entry which is preliminary data.</text>
</comment>
<dbReference type="OMA" id="PGDWQVF"/>
<evidence type="ECO:0000259" key="2">
    <source>
        <dbReference type="Pfam" id="PF09353"/>
    </source>
</evidence>
<sequence>MALSLATCPACGQGKDALNVVLRRSSRAHQRPRAELAQLWPRDSTVGYSVTTRSGDLAPFPGGSGKSAGKVGTVSRSAGNLPVTWHRLSSRMSAAADSSAGQSADRAARSSREWPLPRTSQESVDQAIGACKAAIADGLTRLQVEILLPLIGPTDLDDWPGGIQQQFRAAEPIVESLLQGLTSGSGRKEERGERGGGGGGGGGGIGYGPLMLDEGDAVGLWEREEVAAVVFPTAETLPEVQQVASRGGDHKPLVLVNAQWQGGQVVSDFGFGAKKRAAEAFVGSFTPTYFLKQLRILGEEVRILRRYPDGWQVFVVTGPEEVDCVAVLSDRPEYRKVEEILKGRKGSKAGQGWFDRLMSELKFNQDSLKK</sequence>
<evidence type="ECO:0000313" key="3">
    <source>
        <dbReference type="EMBL" id="GBG77440.1"/>
    </source>
</evidence>
<dbReference type="Gramene" id="GBG77440">
    <property type="protein sequence ID" value="GBG77440"/>
    <property type="gene ID" value="CBR_g23889"/>
</dbReference>
<dbReference type="Proteomes" id="UP000265515">
    <property type="component" value="Unassembled WGS sequence"/>
</dbReference>
<reference evidence="3 4" key="1">
    <citation type="journal article" date="2018" name="Cell">
        <title>The Chara Genome: Secondary Complexity and Implications for Plant Terrestrialization.</title>
        <authorList>
            <person name="Nishiyama T."/>
            <person name="Sakayama H."/>
            <person name="Vries J.D."/>
            <person name="Buschmann H."/>
            <person name="Saint-Marcoux D."/>
            <person name="Ullrich K.K."/>
            <person name="Haas F.B."/>
            <person name="Vanderstraeten L."/>
            <person name="Becker D."/>
            <person name="Lang D."/>
            <person name="Vosolsobe S."/>
            <person name="Rombauts S."/>
            <person name="Wilhelmsson P.K.I."/>
            <person name="Janitza P."/>
            <person name="Kern R."/>
            <person name="Heyl A."/>
            <person name="Rumpler F."/>
            <person name="Villalobos L.I.A.C."/>
            <person name="Clay J.M."/>
            <person name="Skokan R."/>
            <person name="Toyoda A."/>
            <person name="Suzuki Y."/>
            <person name="Kagoshima H."/>
            <person name="Schijlen E."/>
            <person name="Tajeshwar N."/>
            <person name="Catarino B."/>
            <person name="Hetherington A.J."/>
            <person name="Saltykova A."/>
            <person name="Bonnot C."/>
            <person name="Breuninger H."/>
            <person name="Symeonidi A."/>
            <person name="Radhakrishnan G.V."/>
            <person name="Van Nieuwerburgh F."/>
            <person name="Deforce D."/>
            <person name="Chang C."/>
            <person name="Karol K.G."/>
            <person name="Hedrich R."/>
            <person name="Ulvskov P."/>
            <person name="Glockner G."/>
            <person name="Delwiche C.F."/>
            <person name="Petrasek J."/>
            <person name="Van de Peer Y."/>
            <person name="Friml J."/>
            <person name="Beilby M."/>
            <person name="Dolan L."/>
            <person name="Kohara Y."/>
            <person name="Sugano S."/>
            <person name="Fujiyama A."/>
            <person name="Delaux P.-M."/>
            <person name="Quint M."/>
            <person name="TheiBen G."/>
            <person name="Hagemann M."/>
            <person name="Harholt J."/>
            <person name="Dunand C."/>
            <person name="Zachgo S."/>
            <person name="Langdale J."/>
            <person name="Maumus F."/>
            <person name="Straeten D.V.D."/>
            <person name="Gould S.B."/>
            <person name="Rensing S.A."/>
        </authorList>
    </citation>
    <scope>NUCLEOTIDE SEQUENCE [LARGE SCALE GENOMIC DNA]</scope>
    <source>
        <strain evidence="3 4">S276</strain>
    </source>
</reference>
<dbReference type="PANTHER" id="PTHR35509:SF4">
    <property type="entry name" value="DUF1995 DOMAIN-CONTAINING PROTEIN"/>
    <property type="match status" value="1"/>
</dbReference>
<feature type="compositionally biased region" description="Low complexity" evidence="1">
    <location>
        <begin position="94"/>
        <end position="105"/>
    </location>
</feature>
<dbReference type="Pfam" id="PF09353">
    <property type="entry name" value="DUF1995"/>
    <property type="match status" value="1"/>
</dbReference>
<feature type="region of interest" description="Disordered" evidence="1">
    <location>
        <begin position="181"/>
        <end position="204"/>
    </location>
</feature>
<dbReference type="STRING" id="69332.A0A388L551"/>